<dbReference type="PANTHER" id="PTHR33121">
    <property type="entry name" value="CYCLIC DI-GMP PHOSPHODIESTERASE PDEF"/>
    <property type="match status" value="1"/>
</dbReference>
<dbReference type="Pfam" id="PF00563">
    <property type="entry name" value="EAL"/>
    <property type="match status" value="1"/>
</dbReference>
<evidence type="ECO:0000259" key="5">
    <source>
        <dbReference type="PROSITE" id="PS50887"/>
    </source>
</evidence>
<dbReference type="PANTHER" id="PTHR33121:SF71">
    <property type="entry name" value="OXYGEN SENSOR PROTEIN DOSP"/>
    <property type="match status" value="1"/>
</dbReference>
<dbReference type="InterPro" id="IPR029787">
    <property type="entry name" value="Nucleotide_cyclase"/>
</dbReference>
<dbReference type="SUPFAM" id="SSF141868">
    <property type="entry name" value="EAL domain-like"/>
    <property type="match status" value="1"/>
</dbReference>
<reference evidence="6 7" key="1">
    <citation type="submission" date="2018-11" db="EMBL/GenBank/DDBJ databases">
        <title>Genomic Encyclopedia of Type Strains, Phase IV (KMG-IV): sequencing the most valuable type-strain genomes for metagenomic binning, comparative biology and taxonomic classification.</title>
        <authorList>
            <person name="Goeker M."/>
        </authorList>
    </citation>
    <scope>NUCLEOTIDE SEQUENCE [LARGE SCALE GENOMIC DNA]</scope>
    <source>
        <strain evidence="6 7">DSM 21945</strain>
    </source>
</reference>
<dbReference type="STRING" id="584787.GCA_001247655_00723"/>
<protein>
    <recommendedName>
        <fullName evidence="1">cyclic-guanylate-specific phosphodiesterase</fullName>
        <ecNumber evidence="1">3.1.4.52</ecNumber>
    </recommendedName>
</protein>
<dbReference type="InterPro" id="IPR029016">
    <property type="entry name" value="GAF-like_dom_sf"/>
</dbReference>
<dbReference type="SUPFAM" id="SSF55073">
    <property type="entry name" value="Nucleotide cyclase"/>
    <property type="match status" value="1"/>
</dbReference>
<dbReference type="InterPro" id="IPR003018">
    <property type="entry name" value="GAF"/>
</dbReference>
<dbReference type="EMBL" id="RJUL01000007">
    <property type="protein sequence ID" value="ROQ24201.1"/>
    <property type="molecule type" value="Genomic_DNA"/>
</dbReference>
<dbReference type="NCBIfam" id="TIGR00254">
    <property type="entry name" value="GGDEF"/>
    <property type="match status" value="1"/>
</dbReference>
<comment type="catalytic activity">
    <reaction evidence="3">
        <text>3',3'-c-di-GMP + H2O = 5'-phosphoguanylyl(3'-&gt;5')guanosine + H(+)</text>
        <dbReference type="Rhea" id="RHEA:24902"/>
        <dbReference type="ChEBI" id="CHEBI:15377"/>
        <dbReference type="ChEBI" id="CHEBI:15378"/>
        <dbReference type="ChEBI" id="CHEBI:58754"/>
        <dbReference type="ChEBI" id="CHEBI:58805"/>
        <dbReference type="EC" id="3.1.4.52"/>
    </reaction>
</comment>
<dbReference type="PROSITE" id="PS50887">
    <property type="entry name" value="GGDEF"/>
    <property type="match status" value="1"/>
</dbReference>
<dbReference type="InterPro" id="IPR050706">
    <property type="entry name" value="Cyclic-di-GMP_PDE-like"/>
</dbReference>
<accession>A0A3N1P9T9</accession>
<evidence type="ECO:0000313" key="6">
    <source>
        <dbReference type="EMBL" id="ROQ24201.1"/>
    </source>
</evidence>
<dbReference type="InterPro" id="IPR012226">
    <property type="entry name" value="Diguanyl_cyclase/Pdiesterase"/>
</dbReference>
<feature type="domain" description="EAL" evidence="4">
    <location>
        <begin position="469"/>
        <end position="723"/>
    </location>
</feature>
<keyword evidence="7" id="KW-1185">Reference proteome</keyword>
<dbReference type="Pfam" id="PF13185">
    <property type="entry name" value="GAF_2"/>
    <property type="match status" value="1"/>
</dbReference>
<dbReference type="InterPro" id="IPR043128">
    <property type="entry name" value="Rev_trsase/Diguanyl_cyclase"/>
</dbReference>
<evidence type="ECO:0000313" key="7">
    <source>
        <dbReference type="Proteomes" id="UP000268033"/>
    </source>
</evidence>
<dbReference type="InterPro" id="IPR000160">
    <property type="entry name" value="GGDEF_dom"/>
</dbReference>
<dbReference type="Gene3D" id="3.20.20.450">
    <property type="entry name" value="EAL domain"/>
    <property type="match status" value="1"/>
</dbReference>
<organism evidence="6 7">
    <name type="scientific">Gallaecimonas pentaromativorans</name>
    <dbReference type="NCBI Taxonomy" id="584787"/>
    <lineage>
        <taxon>Bacteria</taxon>
        <taxon>Pseudomonadati</taxon>
        <taxon>Pseudomonadota</taxon>
        <taxon>Gammaproteobacteria</taxon>
        <taxon>Enterobacterales</taxon>
        <taxon>Gallaecimonadaceae</taxon>
        <taxon>Gallaecimonas</taxon>
    </lineage>
</organism>
<dbReference type="FunFam" id="3.20.20.450:FF:000001">
    <property type="entry name" value="Cyclic di-GMP phosphodiesterase yahA"/>
    <property type="match status" value="1"/>
</dbReference>
<comment type="caution">
    <text evidence="6">The sequence shown here is derived from an EMBL/GenBank/DDBJ whole genome shotgun (WGS) entry which is preliminary data.</text>
</comment>
<dbReference type="PROSITE" id="PS50883">
    <property type="entry name" value="EAL"/>
    <property type="match status" value="1"/>
</dbReference>
<dbReference type="InterPro" id="IPR035919">
    <property type="entry name" value="EAL_sf"/>
</dbReference>
<dbReference type="SMART" id="SM00267">
    <property type="entry name" value="GGDEF"/>
    <property type="match status" value="1"/>
</dbReference>
<dbReference type="PIRSF" id="PIRSF005925">
    <property type="entry name" value="Dos"/>
    <property type="match status" value="1"/>
</dbReference>
<dbReference type="GO" id="GO:0071111">
    <property type="term" value="F:cyclic-guanylate-specific phosphodiesterase activity"/>
    <property type="evidence" value="ECO:0007669"/>
    <property type="project" value="UniProtKB-EC"/>
</dbReference>
<keyword evidence="2" id="KW-0973">c-di-GMP</keyword>
<dbReference type="Proteomes" id="UP000268033">
    <property type="component" value="Unassembled WGS sequence"/>
</dbReference>
<dbReference type="EC" id="3.1.4.52" evidence="1"/>
<dbReference type="SMART" id="SM00052">
    <property type="entry name" value="EAL"/>
    <property type="match status" value="1"/>
</dbReference>
<name>A0A3N1P9T9_9GAMM</name>
<dbReference type="SUPFAM" id="SSF55781">
    <property type="entry name" value="GAF domain-like"/>
    <property type="match status" value="1"/>
</dbReference>
<evidence type="ECO:0000256" key="2">
    <source>
        <dbReference type="ARBA" id="ARBA00022636"/>
    </source>
</evidence>
<dbReference type="Gene3D" id="3.30.450.40">
    <property type="match status" value="1"/>
</dbReference>
<evidence type="ECO:0000256" key="1">
    <source>
        <dbReference type="ARBA" id="ARBA00012282"/>
    </source>
</evidence>
<dbReference type="SMART" id="SM00065">
    <property type="entry name" value="GAF"/>
    <property type="match status" value="1"/>
</dbReference>
<gene>
    <name evidence="6" type="ORF">EDC28_10782</name>
</gene>
<dbReference type="CDD" id="cd01949">
    <property type="entry name" value="GGDEF"/>
    <property type="match status" value="1"/>
</dbReference>
<evidence type="ECO:0000259" key="4">
    <source>
        <dbReference type="PROSITE" id="PS50883"/>
    </source>
</evidence>
<dbReference type="InterPro" id="IPR001633">
    <property type="entry name" value="EAL_dom"/>
</dbReference>
<feature type="domain" description="GGDEF" evidence="5">
    <location>
        <begin position="328"/>
        <end position="460"/>
    </location>
</feature>
<sequence>MNNGEARLLVAPPDPVLLTALLEAVPQATACISPNGQLHCANSAFLRLLGHKAPLNHDNINTLLDSLTAQRWQKLVAQAQHCGTLCSQEQKHDGRHFALALRRIDQWHGQFLSLSLKELDNPIAQYQIQQLQNEILRSVAEGNPLHRTMDILCRRAEALAPEAICSVMLVDENGLLQPCAAPSLNSSYYDHFINLPIGPGSGSSGTAAWRKTTVEVQDIASDPLWDNYRHLALPLGLVACWACPVSLKNGKVVGTFSLYFRDKRGPSAFHRQMVESCLNVSALAIEHNRVQRQLENLIFFDPLTGLPNRTLLRDRIDQELGACQRSHSHLAAIHIDLDNFKAVNESLGQQIGDQLLQALAARMQHCLPPRSTLARLGGDEFMLLVPDCDQHQARALAEQLQHCIHQPVAIDERELVICAGIGISLAPEDASTVDNLLRSSESALLQAKQQGLGGLSFYRSTMNQAAIRRHHHLEALRRALNGQSLKVHYQPQIDFGGKRLAGLEVLARCQDPELGFIPPDVFIPLAEESGLIGQLDQLVMEQALAQLALWRNQGFAIPLVAVNLSAVDFRQPGLLERIKKSLAAHRLDGCSLTLEITESLLIESNEDILATMTALRQLGIGLSIDDFGTGYSSLSYLKRFPVTELKMDRSFIRDIDTDPNDKNLTAAVIQLAGSFQLKVVAEGVENQAQCDIVTGLGCDLIQGYHFARPMAAADLESWMTGQGAAFVSRH</sequence>
<dbReference type="AlphaFoldDB" id="A0A3N1P9T9"/>
<dbReference type="Pfam" id="PF00990">
    <property type="entry name" value="GGDEF"/>
    <property type="match status" value="1"/>
</dbReference>
<evidence type="ECO:0000256" key="3">
    <source>
        <dbReference type="ARBA" id="ARBA00034290"/>
    </source>
</evidence>
<dbReference type="Gene3D" id="3.30.70.270">
    <property type="match status" value="1"/>
</dbReference>
<dbReference type="CDD" id="cd01948">
    <property type="entry name" value="EAL"/>
    <property type="match status" value="1"/>
</dbReference>
<proteinExistence type="predicted"/>